<name>A0A7R9UCW5_9STRA</name>
<proteinExistence type="predicted"/>
<dbReference type="EMBL" id="HBEA01015538">
    <property type="protein sequence ID" value="CAD8262346.1"/>
    <property type="molecule type" value="Transcribed_RNA"/>
</dbReference>
<evidence type="ECO:0000256" key="1">
    <source>
        <dbReference type="SAM" id="MobiDB-lite"/>
    </source>
</evidence>
<evidence type="ECO:0008006" key="3">
    <source>
        <dbReference type="Google" id="ProtNLM"/>
    </source>
</evidence>
<evidence type="ECO:0000313" key="2">
    <source>
        <dbReference type="EMBL" id="CAD8262346.1"/>
    </source>
</evidence>
<protein>
    <recommendedName>
        <fullName evidence="3">PH domain-containing protein</fullName>
    </recommendedName>
</protein>
<dbReference type="AlphaFoldDB" id="A0A7R9UCW5"/>
<accession>A0A7R9UCW5</accession>
<reference evidence="2" key="1">
    <citation type="submission" date="2021-01" db="EMBL/GenBank/DDBJ databases">
        <authorList>
            <person name="Corre E."/>
            <person name="Pelletier E."/>
            <person name="Niang G."/>
            <person name="Scheremetjew M."/>
            <person name="Finn R."/>
            <person name="Kale V."/>
            <person name="Holt S."/>
            <person name="Cochrane G."/>
            <person name="Meng A."/>
            <person name="Brown T."/>
            <person name="Cohen L."/>
        </authorList>
    </citation>
    <scope>NUCLEOTIDE SEQUENCE</scope>
    <source>
        <strain evidence="2">CCMP2078</strain>
    </source>
</reference>
<gene>
    <name evidence="2" type="ORF">PPYR1160_LOCUS11848</name>
</gene>
<organism evidence="2">
    <name type="scientific">Pinguiococcus pyrenoidosus</name>
    <dbReference type="NCBI Taxonomy" id="172671"/>
    <lineage>
        <taxon>Eukaryota</taxon>
        <taxon>Sar</taxon>
        <taxon>Stramenopiles</taxon>
        <taxon>Ochrophyta</taxon>
        <taxon>Pinguiophyceae</taxon>
        <taxon>Pinguiochrysidales</taxon>
        <taxon>Pinguiochrysidaceae</taxon>
        <taxon>Pinguiococcus</taxon>
    </lineage>
</organism>
<feature type="region of interest" description="Disordered" evidence="1">
    <location>
        <begin position="142"/>
        <end position="243"/>
    </location>
</feature>
<feature type="region of interest" description="Disordered" evidence="1">
    <location>
        <begin position="84"/>
        <end position="104"/>
    </location>
</feature>
<sequence>MASAPVQVMDEAVLELGHQLVGEDGLRVRRRLPIGVECDVLLALARHASGDVILQWEPAGKAPNLVSKQRVGLSLAWVTEVAATDNPDASSTPEAAGEEEDSEHGGLLSVVWPHFQLDLDCGDRHRRDALVQCLRNIVAETAEREPQGGGGLPSREHSARTSTSDSQTSSQQTLQKQEDDKACEDVGLSFEQDPDDGAPSEGPAAAEHEAGALRCPSSPRAGAMKDGPSLAVSSPKPFERPLLVGGEVPEEDLRPERLLGAIDAVEQRILCAREAAVDDYTATLWESSIMYIGSLRRRRLVDLRRTAFHRWSRLVYYENREKMNQDRAQWRLHAIANSERDLQAWYHATFSPEVYRLRGPFWFREALLSRYHNGRKPVDASLTQREELVINNMLCSSDTTHIEVAAQLFVVRELLDKDLYEYFESLLIQDTPITVAGDTLRGRSQTRGKTVTRKFRISFVQGELFLTWKTKYGTQGVGIKEIRELRCYKEDGRGAWVIFTGLTHQEGKQLMSRDSMKTSSNDLTSCRLSLMSSDRTLDLVFDSSEKRSTFQTLIAVLANKEKGLLTASGAAKSDVKMASGARDKSDVESTAWAHDCGVGGEPVDSIGKGLAPWSAQDEKDGQADDHVLIVLPKHTTVLNDGLDPLVQHVVLGCDFR</sequence>
<feature type="compositionally biased region" description="Low complexity" evidence="1">
    <location>
        <begin position="161"/>
        <end position="175"/>
    </location>
</feature>